<dbReference type="GO" id="GO:0008967">
    <property type="term" value="F:phosphoglycolate phosphatase activity"/>
    <property type="evidence" value="ECO:0007669"/>
    <property type="project" value="TreeGrafter"/>
</dbReference>
<dbReference type="Proteomes" id="UP000275925">
    <property type="component" value="Unassembled WGS sequence"/>
</dbReference>
<comment type="caution">
    <text evidence="1">The sequence shown here is derived from an EMBL/GenBank/DDBJ whole genome shotgun (WGS) entry which is preliminary data.</text>
</comment>
<protein>
    <submittedName>
        <fullName evidence="1">Haloacid dehalogenase superfamily hydrolase</fullName>
    </submittedName>
</protein>
<gene>
    <name evidence="1" type="ORF">NO2_0354</name>
</gene>
<evidence type="ECO:0000313" key="2">
    <source>
        <dbReference type="Proteomes" id="UP000275925"/>
    </source>
</evidence>
<reference evidence="1 2" key="1">
    <citation type="journal article" date="2019" name="ISME J.">
        <title>Genome analyses of uncultured TG2/ZB3 bacteria in 'Margulisbacteria' specifically attached to ectosymbiotic spirochetes of protists in the termite gut.</title>
        <authorList>
            <person name="Utami Y.D."/>
            <person name="Kuwahara H."/>
            <person name="Igai K."/>
            <person name="Murakami T."/>
            <person name="Sugaya K."/>
            <person name="Morikawa T."/>
            <person name="Nagura Y."/>
            <person name="Yuki M."/>
            <person name="Deevong P."/>
            <person name="Inoue T."/>
            <person name="Kihara K."/>
            <person name="Lo N."/>
            <person name="Yamada A."/>
            <person name="Ohkuma M."/>
            <person name="Hongoh Y."/>
        </authorList>
    </citation>
    <scope>NUCLEOTIDE SEQUENCE [LARGE SCALE GENOMIC DNA]</scope>
    <source>
        <strain evidence="1">NkOx7-02</strain>
    </source>
</reference>
<proteinExistence type="predicted"/>
<dbReference type="PANTHER" id="PTHR43434">
    <property type="entry name" value="PHOSPHOGLYCOLATE PHOSPHATASE"/>
    <property type="match status" value="1"/>
</dbReference>
<dbReference type="InterPro" id="IPR023198">
    <property type="entry name" value="PGP-like_dom2"/>
</dbReference>
<dbReference type="SFLD" id="SFLDS00003">
    <property type="entry name" value="Haloacid_Dehalogenase"/>
    <property type="match status" value="1"/>
</dbReference>
<dbReference type="PANTHER" id="PTHR43434:SF1">
    <property type="entry name" value="PHOSPHOGLYCOLATE PHOSPHATASE"/>
    <property type="match status" value="1"/>
</dbReference>
<dbReference type="GO" id="GO:0005829">
    <property type="term" value="C:cytosol"/>
    <property type="evidence" value="ECO:0007669"/>
    <property type="project" value="TreeGrafter"/>
</dbReference>
<dbReference type="EMBL" id="BGZO01000006">
    <property type="protein sequence ID" value="GBR75704.1"/>
    <property type="molecule type" value="Genomic_DNA"/>
</dbReference>
<evidence type="ECO:0000313" key="1">
    <source>
        <dbReference type="EMBL" id="GBR75704.1"/>
    </source>
</evidence>
<dbReference type="SFLD" id="SFLDG01129">
    <property type="entry name" value="C1.5:_HAD__Beta-PGM__Phosphata"/>
    <property type="match status" value="1"/>
</dbReference>
<dbReference type="FunFam" id="3.40.50.1000:FF:000022">
    <property type="entry name" value="Phosphoglycolate phosphatase"/>
    <property type="match status" value="1"/>
</dbReference>
<dbReference type="InterPro" id="IPR036412">
    <property type="entry name" value="HAD-like_sf"/>
</dbReference>
<keyword evidence="1" id="KW-0378">Hydrolase</keyword>
<dbReference type="SFLD" id="SFLDG01135">
    <property type="entry name" value="C1.5.6:_HAD__Beta-PGM__Phospha"/>
    <property type="match status" value="1"/>
</dbReference>
<organism evidence="1 2">
    <name type="scientific">Candidatus Termititenax persephonae</name>
    <dbReference type="NCBI Taxonomy" id="2218525"/>
    <lineage>
        <taxon>Bacteria</taxon>
        <taxon>Bacillati</taxon>
        <taxon>Candidatus Margulisiibacteriota</taxon>
        <taxon>Candidatus Termititenacia</taxon>
        <taxon>Candidatus Termititenacales</taxon>
        <taxon>Candidatus Termititenacaceae</taxon>
        <taxon>Candidatus Termititenax</taxon>
    </lineage>
</organism>
<dbReference type="InterPro" id="IPR006439">
    <property type="entry name" value="HAD-SF_hydro_IA"/>
</dbReference>
<dbReference type="Pfam" id="PF13419">
    <property type="entry name" value="HAD_2"/>
    <property type="match status" value="1"/>
</dbReference>
<name>A0A388TFA0_9BACT</name>
<dbReference type="Gene3D" id="3.40.50.1000">
    <property type="entry name" value="HAD superfamily/HAD-like"/>
    <property type="match status" value="1"/>
</dbReference>
<dbReference type="InterPro" id="IPR041492">
    <property type="entry name" value="HAD_2"/>
</dbReference>
<dbReference type="PROSITE" id="PS01228">
    <property type="entry name" value="COF_1"/>
    <property type="match status" value="1"/>
</dbReference>
<dbReference type="SUPFAM" id="SSF56784">
    <property type="entry name" value="HAD-like"/>
    <property type="match status" value="1"/>
</dbReference>
<accession>A0A388TFA0</accession>
<dbReference type="GO" id="GO:0006281">
    <property type="term" value="P:DNA repair"/>
    <property type="evidence" value="ECO:0007669"/>
    <property type="project" value="TreeGrafter"/>
</dbReference>
<dbReference type="NCBIfam" id="TIGR01549">
    <property type="entry name" value="HAD-SF-IA-v1"/>
    <property type="match status" value="1"/>
</dbReference>
<dbReference type="InterPro" id="IPR023214">
    <property type="entry name" value="HAD_sf"/>
</dbReference>
<dbReference type="NCBIfam" id="TIGR01509">
    <property type="entry name" value="HAD-SF-IA-v3"/>
    <property type="match status" value="1"/>
</dbReference>
<sequence length="217" mass="24016">MPLNLTAKKLFLFDFDGTLVNTAAGILSSINYTREHYGLPALDFKQARQHIGTGRGNLLDGILIEKPGIDRAAATLLFQEHHDTHMYEQIRFYPGLAVFLQRLRAAQKLLGIVSNKQRHLLVQILEHLKSPVAFDLIIGADTLPERKPSALPLLHACATLKTPPDQAVMFGDSIYDVLAGQNAGILTIGCAWGFQGAEPFRSNPPDWVIENIQEIII</sequence>
<dbReference type="InterPro" id="IPR050155">
    <property type="entry name" value="HAD-like_hydrolase_sf"/>
</dbReference>
<keyword evidence="2" id="KW-1185">Reference proteome</keyword>
<dbReference type="Gene3D" id="1.10.150.240">
    <property type="entry name" value="Putative phosphatase, domain 2"/>
    <property type="match status" value="1"/>
</dbReference>
<dbReference type="AlphaFoldDB" id="A0A388TFA0"/>